<feature type="domain" description="DUF4396" evidence="3">
    <location>
        <begin position="83"/>
        <end position="218"/>
    </location>
</feature>
<dbReference type="SUPFAM" id="SSF103473">
    <property type="entry name" value="MFS general substrate transporter"/>
    <property type="match status" value="1"/>
</dbReference>
<feature type="transmembrane region" description="Helical" evidence="2">
    <location>
        <begin position="147"/>
        <end position="169"/>
    </location>
</feature>
<evidence type="ECO:0000256" key="1">
    <source>
        <dbReference type="SAM" id="MobiDB-lite"/>
    </source>
</evidence>
<feature type="transmembrane region" description="Helical" evidence="2">
    <location>
        <begin position="90"/>
        <end position="108"/>
    </location>
</feature>
<keyword evidence="2" id="KW-0472">Membrane</keyword>
<organism evidence="4 5">
    <name type="scientific">Phialemonium atrogriseum</name>
    <dbReference type="NCBI Taxonomy" id="1093897"/>
    <lineage>
        <taxon>Eukaryota</taxon>
        <taxon>Fungi</taxon>
        <taxon>Dikarya</taxon>
        <taxon>Ascomycota</taxon>
        <taxon>Pezizomycotina</taxon>
        <taxon>Sordariomycetes</taxon>
        <taxon>Sordariomycetidae</taxon>
        <taxon>Cephalothecales</taxon>
        <taxon>Cephalothecaceae</taxon>
        <taxon>Phialemonium</taxon>
    </lineage>
</organism>
<protein>
    <recommendedName>
        <fullName evidence="3">DUF4396 domain-containing protein</fullName>
    </recommendedName>
</protein>
<feature type="region of interest" description="Disordered" evidence="1">
    <location>
        <begin position="48"/>
        <end position="67"/>
    </location>
</feature>
<feature type="transmembrane region" description="Helical" evidence="2">
    <location>
        <begin position="114"/>
        <end position="135"/>
    </location>
</feature>
<reference evidence="4" key="1">
    <citation type="submission" date="2023-06" db="EMBL/GenBank/DDBJ databases">
        <title>Genome-scale phylogeny and comparative genomics of the fungal order Sordariales.</title>
        <authorList>
            <consortium name="Lawrence Berkeley National Laboratory"/>
            <person name="Hensen N."/>
            <person name="Bonometti L."/>
            <person name="Westerberg I."/>
            <person name="Brannstrom I.O."/>
            <person name="Guillou S."/>
            <person name="Cros-Aarteil S."/>
            <person name="Calhoun S."/>
            <person name="Haridas S."/>
            <person name="Kuo A."/>
            <person name="Mondo S."/>
            <person name="Pangilinan J."/>
            <person name="Riley R."/>
            <person name="Labutti K."/>
            <person name="Andreopoulos B."/>
            <person name="Lipzen A."/>
            <person name="Chen C."/>
            <person name="Yanf M."/>
            <person name="Daum C."/>
            <person name="Ng V."/>
            <person name="Clum A."/>
            <person name="Steindorff A."/>
            <person name="Ohm R."/>
            <person name="Martin F."/>
            <person name="Silar P."/>
            <person name="Natvig D."/>
            <person name="Lalanne C."/>
            <person name="Gautier V."/>
            <person name="Ament-Velasquez S.L."/>
            <person name="Kruys A."/>
            <person name="Hutchinson M.I."/>
            <person name="Powell A.J."/>
            <person name="Barry K."/>
            <person name="Miller A.N."/>
            <person name="Grigoriev I.V."/>
            <person name="Debuchy R."/>
            <person name="Gladieux P."/>
            <person name="Thoren M.H."/>
            <person name="Johannesson H."/>
        </authorList>
    </citation>
    <scope>NUCLEOTIDE SEQUENCE</scope>
    <source>
        <strain evidence="4">8032-3</strain>
    </source>
</reference>
<dbReference type="InterPro" id="IPR036259">
    <property type="entry name" value="MFS_trans_sf"/>
</dbReference>
<dbReference type="RefSeq" id="XP_060281206.1">
    <property type="nucleotide sequence ID" value="XM_060428561.1"/>
</dbReference>
<evidence type="ECO:0000313" key="5">
    <source>
        <dbReference type="Proteomes" id="UP001244011"/>
    </source>
</evidence>
<evidence type="ECO:0000256" key="2">
    <source>
        <dbReference type="SAM" id="Phobius"/>
    </source>
</evidence>
<proteinExistence type="predicted"/>
<dbReference type="Proteomes" id="UP001244011">
    <property type="component" value="Unassembled WGS sequence"/>
</dbReference>
<keyword evidence="2" id="KW-1133">Transmembrane helix</keyword>
<dbReference type="GeneID" id="85311748"/>
<evidence type="ECO:0000313" key="4">
    <source>
        <dbReference type="EMBL" id="KAK1764993.1"/>
    </source>
</evidence>
<gene>
    <name evidence="4" type="ORF">QBC33DRAFT_545463</name>
</gene>
<sequence>MSRAARILYPHPQAQAPSLTVIRTVRSLKHPRIGIPFARSTSCTARRQSKCDSDPKPCSKSNPTVATPASPTTLSFWSSRPIWRRAGINTFRCLIGCTSGDFAAMWFLQSQHPGLGVGLVMAISMASGLTTSMLLETVLLRLGRDKLPWTAAARTAAGMSLISMLTMEMAENAVDFHLTGGVVAMDSPAFWAAAAVSMTAGFLAPLPYNYIRLRKYGKACH</sequence>
<accession>A0AAJ0BV10</accession>
<dbReference type="InterPro" id="IPR025509">
    <property type="entry name" value="DUF4396"/>
</dbReference>
<comment type="caution">
    <text evidence="4">The sequence shown here is derived from an EMBL/GenBank/DDBJ whole genome shotgun (WGS) entry which is preliminary data.</text>
</comment>
<name>A0AAJ0BV10_9PEZI</name>
<feature type="transmembrane region" description="Helical" evidence="2">
    <location>
        <begin position="189"/>
        <end position="208"/>
    </location>
</feature>
<dbReference type="AlphaFoldDB" id="A0AAJ0BV10"/>
<dbReference type="EMBL" id="MU839017">
    <property type="protein sequence ID" value="KAK1764993.1"/>
    <property type="molecule type" value="Genomic_DNA"/>
</dbReference>
<evidence type="ECO:0000259" key="3">
    <source>
        <dbReference type="Pfam" id="PF14342"/>
    </source>
</evidence>
<keyword evidence="2" id="KW-0812">Transmembrane</keyword>
<keyword evidence="5" id="KW-1185">Reference proteome</keyword>
<dbReference type="Pfam" id="PF14342">
    <property type="entry name" value="DUF4396"/>
    <property type="match status" value="1"/>
</dbReference>